<dbReference type="PROSITE" id="PS50883">
    <property type="entry name" value="EAL"/>
    <property type="match status" value="1"/>
</dbReference>
<dbReference type="InterPro" id="IPR001633">
    <property type="entry name" value="EAL_dom"/>
</dbReference>
<sequence>MQRENHYVYQPIVDMQSLALVRYEALLRVAGVCNIEEYIKGLEHTGAIIDLDLMTLRTVISEAEAIAHPKPTPVAVNISAISLSDSLFQRKAIDVLMNRKSRVVLSLEITETAPIKNLNLAMLFIHKLHRAGCTVGMDDYGEGHANLELIDDLGLDYIKLASSLTINLETSSAARNLCRHAIIAADEKCIDVVAEHIDKVSQYTLLREMGIHQGQGWLFAKAAPKLTDVDGFESYLRKQFLP</sequence>
<protein>
    <submittedName>
        <fullName evidence="2">EAL domain-containing protein (Putative c-di-GMP-specific phosphodiesterase class I)</fullName>
    </submittedName>
</protein>
<dbReference type="InterPro" id="IPR035919">
    <property type="entry name" value="EAL_sf"/>
</dbReference>
<dbReference type="InterPro" id="IPR050706">
    <property type="entry name" value="Cyclic-di-GMP_PDE-like"/>
</dbReference>
<accession>A0A7W7KFI1</accession>
<evidence type="ECO:0000313" key="3">
    <source>
        <dbReference type="Proteomes" id="UP000566995"/>
    </source>
</evidence>
<dbReference type="EMBL" id="JACHLI010000001">
    <property type="protein sequence ID" value="MBB4861369.1"/>
    <property type="molecule type" value="Genomic_DNA"/>
</dbReference>
<name>A0A7W7KFI1_PSENT</name>
<dbReference type="SUPFAM" id="SSF141868">
    <property type="entry name" value="EAL domain-like"/>
    <property type="match status" value="1"/>
</dbReference>
<dbReference type="PANTHER" id="PTHR33121">
    <property type="entry name" value="CYCLIC DI-GMP PHOSPHODIESTERASE PDEF"/>
    <property type="match status" value="1"/>
</dbReference>
<feature type="domain" description="EAL" evidence="1">
    <location>
        <begin position="1"/>
        <end position="236"/>
    </location>
</feature>
<dbReference type="AlphaFoldDB" id="A0A7W7KFI1"/>
<reference evidence="2 3" key="1">
    <citation type="submission" date="2020-08" db="EMBL/GenBank/DDBJ databases">
        <title>Functional genomics of gut bacteria from endangered species of beetles.</title>
        <authorList>
            <person name="Carlos-Shanley C."/>
        </authorList>
    </citation>
    <scope>NUCLEOTIDE SEQUENCE [LARGE SCALE GENOMIC DNA]</scope>
    <source>
        <strain evidence="2 3">S00179</strain>
    </source>
</reference>
<dbReference type="GO" id="GO:0071111">
    <property type="term" value="F:cyclic-guanylate-specific phosphodiesterase activity"/>
    <property type="evidence" value="ECO:0007669"/>
    <property type="project" value="InterPro"/>
</dbReference>
<dbReference type="Pfam" id="PF00563">
    <property type="entry name" value="EAL"/>
    <property type="match status" value="1"/>
</dbReference>
<proteinExistence type="predicted"/>
<dbReference type="Gene3D" id="3.20.20.450">
    <property type="entry name" value="EAL domain"/>
    <property type="match status" value="1"/>
</dbReference>
<evidence type="ECO:0000259" key="1">
    <source>
        <dbReference type="PROSITE" id="PS50883"/>
    </source>
</evidence>
<evidence type="ECO:0000313" key="2">
    <source>
        <dbReference type="EMBL" id="MBB4861369.1"/>
    </source>
</evidence>
<organism evidence="2 3">
    <name type="scientific">Pseudomonas nitroreducens</name>
    <dbReference type="NCBI Taxonomy" id="46680"/>
    <lineage>
        <taxon>Bacteria</taxon>
        <taxon>Pseudomonadati</taxon>
        <taxon>Pseudomonadota</taxon>
        <taxon>Gammaproteobacteria</taxon>
        <taxon>Pseudomonadales</taxon>
        <taxon>Pseudomonadaceae</taxon>
        <taxon>Pseudomonas</taxon>
    </lineage>
</organism>
<dbReference type="CDD" id="cd01948">
    <property type="entry name" value="EAL"/>
    <property type="match status" value="1"/>
</dbReference>
<dbReference type="RefSeq" id="WP_184585638.1">
    <property type="nucleotide sequence ID" value="NZ_JACHLI010000001.1"/>
</dbReference>
<comment type="caution">
    <text evidence="2">The sequence shown here is derived from an EMBL/GenBank/DDBJ whole genome shotgun (WGS) entry which is preliminary data.</text>
</comment>
<dbReference type="PANTHER" id="PTHR33121:SF79">
    <property type="entry name" value="CYCLIC DI-GMP PHOSPHODIESTERASE PDED-RELATED"/>
    <property type="match status" value="1"/>
</dbReference>
<dbReference type="Proteomes" id="UP000566995">
    <property type="component" value="Unassembled WGS sequence"/>
</dbReference>
<gene>
    <name evidence="2" type="ORF">HNP46_000180</name>
</gene>
<dbReference type="SMART" id="SM00052">
    <property type="entry name" value="EAL"/>
    <property type="match status" value="1"/>
</dbReference>